<feature type="region of interest" description="Disordered" evidence="5">
    <location>
        <begin position="68"/>
        <end position="92"/>
    </location>
</feature>
<dbReference type="GO" id="GO:0008270">
    <property type="term" value="F:zinc ion binding"/>
    <property type="evidence" value="ECO:0007669"/>
    <property type="project" value="InterPro"/>
</dbReference>
<evidence type="ECO:0000256" key="2">
    <source>
        <dbReference type="ARBA" id="ARBA00023043"/>
    </source>
</evidence>
<evidence type="ECO:0000259" key="6">
    <source>
        <dbReference type="PROSITE" id="PS50048"/>
    </source>
</evidence>
<dbReference type="PROSITE" id="PS50297">
    <property type="entry name" value="ANK_REP_REGION"/>
    <property type="match status" value="1"/>
</dbReference>
<dbReference type="Gene3D" id="1.25.40.20">
    <property type="entry name" value="Ankyrin repeat-containing domain"/>
    <property type="match status" value="1"/>
</dbReference>
<protein>
    <recommendedName>
        <fullName evidence="6">Zn(2)-C6 fungal-type domain-containing protein</fullName>
    </recommendedName>
</protein>
<evidence type="ECO:0000256" key="5">
    <source>
        <dbReference type="SAM" id="MobiDB-lite"/>
    </source>
</evidence>
<gene>
    <name evidence="7" type="ORF">FB567DRAFT_288693</name>
</gene>
<dbReference type="PANTHER" id="PTHR24171">
    <property type="entry name" value="ANKYRIN REPEAT DOMAIN-CONTAINING PROTEIN 39-RELATED"/>
    <property type="match status" value="1"/>
</dbReference>
<dbReference type="SUPFAM" id="SSF57701">
    <property type="entry name" value="Zn2/Cys6 DNA-binding domain"/>
    <property type="match status" value="1"/>
</dbReference>
<dbReference type="InterPro" id="IPR002110">
    <property type="entry name" value="Ankyrin_rpt"/>
</dbReference>
<keyword evidence="2 4" id="KW-0040">ANK repeat</keyword>
<keyword evidence="3" id="KW-0539">Nucleus</keyword>
<organism evidence="7 8">
    <name type="scientific">Paraphoma chrysanthemicola</name>
    <dbReference type="NCBI Taxonomy" id="798071"/>
    <lineage>
        <taxon>Eukaryota</taxon>
        <taxon>Fungi</taxon>
        <taxon>Dikarya</taxon>
        <taxon>Ascomycota</taxon>
        <taxon>Pezizomycotina</taxon>
        <taxon>Dothideomycetes</taxon>
        <taxon>Pleosporomycetidae</taxon>
        <taxon>Pleosporales</taxon>
        <taxon>Pleosporineae</taxon>
        <taxon>Phaeosphaeriaceae</taxon>
        <taxon>Paraphoma</taxon>
    </lineage>
</organism>
<name>A0A8K0W1T0_9PLEO</name>
<feature type="compositionally biased region" description="Acidic residues" evidence="5">
    <location>
        <begin position="79"/>
        <end position="91"/>
    </location>
</feature>
<evidence type="ECO:0000256" key="3">
    <source>
        <dbReference type="ARBA" id="ARBA00023242"/>
    </source>
</evidence>
<comment type="caution">
    <text evidence="7">The sequence shown here is derived from an EMBL/GenBank/DDBJ whole genome shotgun (WGS) entry which is preliminary data.</text>
</comment>
<feature type="compositionally biased region" description="Basic and acidic residues" evidence="5">
    <location>
        <begin position="68"/>
        <end position="78"/>
    </location>
</feature>
<dbReference type="SMART" id="SM00248">
    <property type="entry name" value="ANK"/>
    <property type="match status" value="2"/>
</dbReference>
<dbReference type="Proteomes" id="UP000813461">
    <property type="component" value="Unassembled WGS sequence"/>
</dbReference>
<dbReference type="OrthoDB" id="539213at2759"/>
<proteinExistence type="predicted"/>
<dbReference type="CDD" id="cd00067">
    <property type="entry name" value="GAL4"/>
    <property type="match status" value="1"/>
</dbReference>
<evidence type="ECO:0000256" key="4">
    <source>
        <dbReference type="PROSITE-ProRule" id="PRU00023"/>
    </source>
</evidence>
<accession>A0A8K0W1T0</accession>
<reference evidence="7" key="1">
    <citation type="journal article" date="2021" name="Nat. Commun.">
        <title>Genetic determinants of endophytism in the Arabidopsis root mycobiome.</title>
        <authorList>
            <person name="Mesny F."/>
            <person name="Miyauchi S."/>
            <person name="Thiergart T."/>
            <person name="Pickel B."/>
            <person name="Atanasova L."/>
            <person name="Karlsson M."/>
            <person name="Huettel B."/>
            <person name="Barry K.W."/>
            <person name="Haridas S."/>
            <person name="Chen C."/>
            <person name="Bauer D."/>
            <person name="Andreopoulos W."/>
            <person name="Pangilinan J."/>
            <person name="LaButti K."/>
            <person name="Riley R."/>
            <person name="Lipzen A."/>
            <person name="Clum A."/>
            <person name="Drula E."/>
            <person name="Henrissat B."/>
            <person name="Kohler A."/>
            <person name="Grigoriev I.V."/>
            <person name="Martin F.M."/>
            <person name="Hacquard S."/>
        </authorList>
    </citation>
    <scope>NUCLEOTIDE SEQUENCE</scope>
    <source>
        <strain evidence="7">MPI-SDFR-AT-0120</strain>
    </source>
</reference>
<sequence length="498" mass="55853">MPDDCTSVAGDEAETRLGNSSTHKRRRLNTVKCDRCRRDKQRCDPVGRIWPEKCDRCASKNLPCSEGKKAGRVGKQDLDSEQDSDASESGDTDANFQKLVSHWMVLSRYRKNLSLLSGRLQLLWLQNARPFKSHGSHHAFETAPACNLVVMTTEAAKSGLKFVTEALMNSNLARSPPQNLFPMFLEAERPYSEYIIEDCKECICTIRTQDPYLRAFSLNGDVFGEFLTWQRVLLTFMNSASGLISCTSTNRCIQKAMNRYCKMAKLSMRLVVEVLKDLGKDTAAEMAPKVGLYQPEAFGYYLYEFLDSVADIPVVLDQNALQQWLDFREHDGKLLHKPSLMEINEQDLLGRSSLHIACLRNNETVAAALLEQGANTNARTTCGRTALHFAAANNNIAACEKLLEYCGRSQIEIQDAKKHMARDYTNRPDIVKLLDTHAGRSDVEGPPARESSYTSQLRASTSAVHDRHGPEGGWERNPSFLSPSGKWASLYDPRLDQA</sequence>
<keyword evidence="8" id="KW-1185">Reference proteome</keyword>
<dbReference type="EMBL" id="JAGMVJ010000005">
    <property type="protein sequence ID" value="KAH7090345.1"/>
    <property type="molecule type" value="Genomic_DNA"/>
</dbReference>
<dbReference type="Gene3D" id="4.10.240.10">
    <property type="entry name" value="Zn(2)-C6 fungal-type DNA-binding domain"/>
    <property type="match status" value="1"/>
</dbReference>
<dbReference type="Pfam" id="PF12796">
    <property type="entry name" value="Ank_2"/>
    <property type="match status" value="1"/>
</dbReference>
<dbReference type="AlphaFoldDB" id="A0A8K0W1T0"/>
<evidence type="ECO:0000313" key="8">
    <source>
        <dbReference type="Proteomes" id="UP000813461"/>
    </source>
</evidence>
<dbReference type="InterPro" id="IPR001138">
    <property type="entry name" value="Zn2Cys6_DnaBD"/>
</dbReference>
<feature type="domain" description="Zn(2)-C6 fungal-type" evidence="6">
    <location>
        <begin position="32"/>
        <end position="66"/>
    </location>
</feature>
<dbReference type="PROSITE" id="PS50088">
    <property type="entry name" value="ANK_REPEAT"/>
    <property type="match status" value="1"/>
</dbReference>
<feature type="region of interest" description="Disordered" evidence="5">
    <location>
        <begin position="1"/>
        <end position="25"/>
    </location>
</feature>
<feature type="repeat" description="ANK" evidence="4">
    <location>
        <begin position="349"/>
        <end position="381"/>
    </location>
</feature>
<dbReference type="SUPFAM" id="SSF48403">
    <property type="entry name" value="Ankyrin repeat"/>
    <property type="match status" value="1"/>
</dbReference>
<keyword evidence="1" id="KW-0677">Repeat</keyword>
<dbReference type="PROSITE" id="PS50048">
    <property type="entry name" value="ZN2_CY6_FUNGAL_2"/>
    <property type="match status" value="1"/>
</dbReference>
<feature type="compositionally biased region" description="Basic and acidic residues" evidence="5">
    <location>
        <begin position="464"/>
        <end position="474"/>
    </location>
</feature>
<feature type="region of interest" description="Disordered" evidence="5">
    <location>
        <begin position="437"/>
        <end position="498"/>
    </location>
</feature>
<evidence type="ECO:0000256" key="1">
    <source>
        <dbReference type="ARBA" id="ARBA00022737"/>
    </source>
</evidence>
<dbReference type="InterPro" id="IPR036770">
    <property type="entry name" value="Ankyrin_rpt-contain_sf"/>
</dbReference>
<evidence type="ECO:0000313" key="7">
    <source>
        <dbReference type="EMBL" id="KAH7090345.1"/>
    </source>
</evidence>
<dbReference type="GO" id="GO:0000981">
    <property type="term" value="F:DNA-binding transcription factor activity, RNA polymerase II-specific"/>
    <property type="evidence" value="ECO:0007669"/>
    <property type="project" value="InterPro"/>
</dbReference>
<dbReference type="InterPro" id="IPR036864">
    <property type="entry name" value="Zn2-C6_fun-type_DNA-bd_sf"/>
</dbReference>
<feature type="compositionally biased region" description="Polar residues" evidence="5">
    <location>
        <begin position="451"/>
        <end position="463"/>
    </location>
</feature>